<proteinExistence type="predicted"/>
<protein>
    <submittedName>
        <fullName evidence="1">Uncharacterized protein</fullName>
    </submittedName>
</protein>
<accession>A0A6V7RCP3</accession>
<organism evidence="1 2">
    <name type="scientific">Phocicoccus schoeneichii</name>
    <dbReference type="NCBI Taxonomy" id="1812261"/>
    <lineage>
        <taxon>Bacteria</taxon>
        <taxon>Bacillati</taxon>
        <taxon>Bacillota</taxon>
        <taxon>Bacilli</taxon>
        <taxon>Bacillales</taxon>
        <taxon>Salinicoccaceae</taxon>
        <taxon>Phocicoccus</taxon>
    </lineage>
</organism>
<reference evidence="1 2" key="1">
    <citation type="submission" date="2020-07" db="EMBL/GenBank/DDBJ databases">
        <authorList>
            <person name="Criscuolo A."/>
        </authorList>
    </citation>
    <scope>NUCLEOTIDE SEQUENCE [LARGE SCALE GENOMIC DNA]</scope>
    <source>
        <strain evidence="2">CIP 111030</strain>
    </source>
</reference>
<dbReference type="AlphaFoldDB" id="A0A6V7RCP3"/>
<dbReference type="RefSeq" id="WP_188349303.1">
    <property type="nucleotide sequence ID" value="NZ_BMDB01000008.1"/>
</dbReference>
<comment type="caution">
    <text evidence="1">The sequence shown here is derived from an EMBL/GenBank/DDBJ whole genome shotgun (WGS) entry which is preliminary data.</text>
</comment>
<dbReference type="EMBL" id="CAJEWE010000008">
    <property type="protein sequence ID" value="CAD2075291.1"/>
    <property type="molecule type" value="Genomic_DNA"/>
</dbReference>
<evidence type="ECO:0000313" key="2">
    <source>
        <dbReference type="Proteomes" id="UP000521032"/>
    </source>
</evidence>
<name>A0A6V7RCP3_9BACL</name>
<keyword evidence="2" id="KW-1185">Reference proteome</keyword>
<sequence>MSNFIFDFQNDVYVDQITDFTFSIDVDDTNITEHTTLSLIKDEKTFTLSFIKKNNSHYISHSYNKDTLNVTNHASIILDYVFPKATLYRFKTSHEIVEIYSNVHPHILEVNPNEN</sequence>
<dbReference type="Proteomes" id="UP000521032">
    <property type="component" value="Unassembled WGS sequence"/>
</dbReference>
<evidence type="ECO:0000313" key="1">
    <source>
        <dbReference type="EMBL" id="CAD2075291.1"/>
    </source>
</evidence>
<gene>
    <name evidence="1" type="ORF">JEOSCH030_00838</name>
</gene>